<feature type="compositionally biased region" description="Basic residues" evidence="16">
    <location>
        <begin position="768"/>
        <end position="777"/>
    </location>
</feature>
<protein>
    <recommendedName>
        <fullName evidence="14">Uridine kinase</fullName>
        <ecNumber evidence="14">2.7.1.48</ecNumber>
    </recommendedName>
</protein>
<comment type="similarity">
    <text evidence="7">In the C-terminal section; belongs to the UPRTase family.</text>
</comment>
<proteinExistence type="inferred from homology"/>
<evidence type="ECO:0000256" key="14">
    <source>
        <dbReference type="RuleBase" id="RU003825"/>
    </source>
</evidence>
<evidence type="ECO:0000256" key="8">
    <source>
        <dbReference type="ARBA" id="ARBA00022533"/>
    </source>
</evidence>
<evidence type="ECO:0000313" key="19">
    <source>
        <dbReference type="EMBL" id="KAK9817352.1"/>
    </source>
</evidence>
<dbReference type="Pfam" id="PF00485">
    <property type="entry name" value="PRK"/>
    <property type="match status" value="1"/>
</dbReference>
<dbReference type="EC" id="2.7.1.48" evidence="14"/>
<feature type="compositionally biased region" description="Low complexity" evidence="16">
    <location>
        <begin position="806"/>
        <end position="819"/>
    </location>
</feature>
<evidence type="ECO:0000256" key="4">
    <source>
        <dbReference type="ARBA" id="ARBA00005180"/>
    </source>
</evidence>
<dbReference type="NCBIfam" id="NF001097">
    <property type="entry name" value="PRK00129.1"/>
    <property type="match status" value="1"/>
</dbReference>
<feature type="domain" description="Phosphoribosyltransferase" evidence="18">
    <location>
        <begin position="1365"/>
        <end position="1566"/>
    </location>
</feature>
<dbReference type="InterPro" id="IPR006083">
    <property type="entry name" value="PRK/URK"/>
</dbReference>
<comment type="cofactor">
    <cofactor evidence="1">
        <name>Mg(2+)</name>
        <dbReference type="ChEBI" id="CHEBI:18420"/>
    </cofactor>
</comment>
<dbReference type="NCBIfam" id="TIGR00235">
    <property type="entry name" value="udk"/>
    <property type="match status" value="1"/>
</dbReference>
<comment type="catalytic activity">
    <reaction evidence="14">
        <text>cytidine + ATP = CMP + ADP + H(+)</text>
        <dbReference type="Rhea" id="RHEA:24674"/>
        <dbReference type="ChEBI" id="CHEBI:15378"/>
        <dbReference type="ChEBI" id="CHEBI:17562"/>
        <dbReference type="ChEBI" id="CHEBI:30616"/>
        <dbReference type="ChEBI" id="CHEBI:60377"/>
        <dbReference type="ChEBI" id="CHEBI:456216"/>
        <dbReference type="EC" id="2.7.1.48"/>
    </reaction>
</comment>
<dbReference type="InterPro" id="IPR000764">
    <property type="entry name" value="Uridine_kinase-like"/>
</dbReference>
<keyword evidence="11 14" id="KW-0547">Nucleotide-binding</keyword>
<evidence type="ECO:0000256" key="5">
    <source>
        <dbReference type="ARBA" id="ARBA00008173"/>
    </source>
</evidence>
<feature type="compositionally biased region" description="Polar residues" evidence="16">
    <location>
        <begin position="520"/>
        <end position="529"/>
    </location>
</feature>
<dbReference type="GO" id="GO:0016757">
    <property type="term" value="F:glycosyltransferase activity"/>
    <property type="evidence" value="ECO:0007669"/>
    <property type="project" value="UniProtKB-KW"/>
</dbReference>
<dbReference type="CDD" id="cd06223">
    <property type="entry name" value="PRTases_typeI"/>
    <property type="match status" value="1"/>
</dbReference>
<dbReference type="GO" id="GO:0008655">
    <property type="term" value="P:pyrimidine-containing compound salvage"/>
    <property type="evidence" value="ECO:0007669"/>
    <property type="project" value="UniProtKB-ARBA"/>
</dbReference>
<dbReference type="Gene3D" id="3.40.50.300">
    <property type="entry name" value="P-loop containing nucleotide triphosphate hydrolases"/>
    <property type="match status" value="1"/>
</dbReference>
<dbReference type="FunFam" id="3.40.50.300:FF:000339">
    <property type="entry name" value="Uridine kinase"/>
    <property type="match status" value="1"/>
</dbReference>
<feature type="compositionally biased region" description="Basic residues" evidence="16">
    <location>
        <begin position="839"/>
        <end position="849"/>
    </location>
</feature>
<dbReference type="GO" id="GO:0005524">
    <property type="term" value="F:ATP binding"/>
    <property type="evidence" value="ECO:0007669"/>
    <property type="project" value="UniProtKB-KW"/>
</dbReference>
<dbReference type="GO" id="GO:0005525">
    <property type="term" value="F:GTP binding"/>
    <property type="evidence" value="ECO:0007669"/>
    <property type="project" value="UniProtKB-KW"/>
</dbReference>
<organism evidence="19 20">
    <name type="scientific">Apatococcus lobatus</name>
    <dbReference type="NCBI Taxonomy" id="904363"/>
    <lineage>
        <taxon>Eukaryota</taxon>
        <taxon>Viridiplantae</taxon>
        <taxon>Chlorophyta</taxon>
        <taxon>core chlorophytes</taxon>
        <taxon>Trebouxiophyceae</taxon>
        <taxon>Chlorellales</taxon>
        <taxon>Chlorellaceae</taxon>
        <taxon>Apatococcus</taxon>
    </lineage>
</organism>
<keyword evidence="14" id="KW-0067">ATP-binding</keyword>
<comment type="catalytic activity">
    <reaction evidence="14">
        <text>uridine + ATP = UMP + ADP + H(+)</text>
        <dbReference type="Rhea" id="RHEA:16825"/>
        <dbReference type="ChEBI" id="CHEBI:15378"/>
        <dbReference type="ChEBI" id="CHEBI:16704"/>
        <dbReference type="ChEBI" id="CHEBI:30616"/>
        <dbReference type="ChEBI" id="CHEBI:57865"/>
        <dbReference type="ChEBI" id="CHEBI:456216"/>
        <dbReference type="EC" id="2.7.1.48"/>
    </reaction>
</comment>
<comment type="pathway">
    <text evidence="2 14">Pyrimidine metabolism; UMP biosynthesis via salvage pathway; UMP from uridine: step 1/1.</text>
</comment>
<evidence type="ECO:0000256" key="1">
    <source>
        <dbReference type="ARBA" id="ARBA00001946"/>
    </source>
</evidence>
<comment type="similarity">
    <text evidence="14">Belongs to the uridine kinase family.</text>
</comment>
<feature type="compositionally biased region" description="Polar residues" evidence="16">
    <location>
        <begin position="778"/>
        <end position="792"/>
    </location>
</feature>
<evidence type="ECO:0000256" key="15">
    <source>
        <dbReference type="SAM" id="Coils"/>
    </source>
</evidence>
<keyword evidence="12 14" id="KW-0418">Kinase</keyword>
<dbReference type="PANTHER" id="PTHR10285">
    <property type="entry name" value="URIDINE KINASE"/>
    <property type="match status" value="1"/>
</dbReference>
<evidence type="ECO:0000256" key="16">
    <source>
        <dbReference type="SAM" id="MobiDB-lite"/>
    </source>
</evidence>
<comment type="caution">
    <text evidence="19">The sequence shown here is derived from an EMBL/GenBank/DDBJ whole genome shotgun (WGS) entry which is preliminary data.</text>
</comment>
<evidence type="ECO:0000313" key="20">
    <source>
        <dbReference type="Proteomes" id="UP001438707"/>
    </source>
</evidence>
<feature type="compositionally biased region" description="Basic and acidic residues" evidence="16">
    <location>
        <begin position="828"/>
        <end position="838"/>
    </location>
</feature>
<evidence type="ECO:0000256" key="7">
    <source>
        <dbReference type="ARBA" id="ARBA00010723"/>
    </source>
</evidence>
<keyword evidence="15" id="KW-0175">Coiled coil</keyword>
<comment type="pathway">
    <text evidence="4">Pyrimidine metabolism; UMP biosynthesis via salvage pathway; UMP from uracil: step 1/1.</text>
</comment>
<feature type="region of interest" description="Disordered" evidence="16">
    <location>
        <begin position="702"/>
        <end position="992"/>
    </location>
</feature>
<evidence type="ECO:0000259" key="17">
    <source>
        <dbReference type="Pfam" id="PF00485"/>
    </source>
</evidence>
<keyword evidence="9" id="KW-0328">Glycosyltransferase</keyword>
<dbReference type="Proteomes" id="UP001438707">
    <property type="component" value="Unassembled WGS sequence"/>
</dbReference>
<dbReference type="SUPFAM" id="SSF53271">
    <property type="entry name" value="PRTase-like"/>
    <property type="match status" value="1"/>
</dbReference>
<feature type="compositionally biased region" description="Basic and acidic residues" evidence="16">
    <location>
        <begin position="720"/>
        <end position="732"/>
    </location>
</feature>
<evidence type="ECO:0000256" key="11">
    <source>
        <dbReference type="ARBA" id="ARBA00022741"/>
    </source>
</evidence>
<feature type="coiled-coil region" evidence="15">
    <location>
        <begin position="212"/>
        <end position="363"/>
    </location>
</feature>
<reference evidence="19 20" key="1">
    <citation type="journal article" date="2024" name="Nat. Commun.">
        <title>Phylogenomics reveals the evolutionary origins of lichenization in chlorophyte algae.</title>
        <authorList>
            <person name="Puginier C."/>
            <person name="Libourel C."/>
            <person name="Otte J."/>
            <person name="Skaloud P."/>
            <person name="Haon M."/>
            <person name="Grisel S."/>
            <person name="Petersen M."/>
            <person name="Berrin J.G."/>
            <person name="Delaux P.M."/>
            <person name="Dal Grande F."/>
            <person name="Keller J."/>
        </authorList>
    </citation>
    <scope>NUCLEOTIDE SEQUENCE [LARGE SCALE GENOMIC DNA]</scope>
    <source>
        <strain evidence="19 20">SAG 2145</strain>
    </source>
</reference>
<evidence type="ECO:0000256" key="10">
    <source>
        <dbReference type="ARBA" id="ARBA00022679"/>
    </source>
</evidence>
<evidence type="ECO:0000256" key="12">
    <source>
        <dbReference type="ARBA" id="ARBA00022777"/>
    </source>
</evidence>
<evidence type="ECO:0000256" key="9">
    <source>
        <dbReference type="ARBA" id="ARBA00022676"/>
    </source>
</evidence>
<sequence>MSLVDAPLDLTIAWTQKDWSLQDMDAQQLRLCVLDKQCEVASLAQEVQERRCQTAMLKLRLVSCEETIADLQNNSGQLFRRFKDACVAHQRTQSHLHGLEQQSQAKEAALSSLQTQLQESSAAQQLLQARLAVAEAAAQEGAERAGGALEEAHGQIEAALGRSNALDAECTQLKRSETELRVALESARAECSTREAGLQAESERRTRLDLELARSQEALDESKMQHQALQQQHAQLQEALRLEKHAAADSKHRAAEAEEKAHALEGRLQIAEASAALAQQQLAHRISTGQAELVAASERAQLQAGLAEEKVKGAQERTRMVEVSLREQLGMHRMALEAERQSRQRAEQELQKAQDLFHQSSCRAREQLVSLQNQVEAQERLFRTNQASLRQQGSQPGSQSPLQQCEAAMGTVASLIKDLHQSPQLAGPEQAACRSQPVQQPSATLAALQPVASAWEHPLDHTGADATAAPGLGVHTGADAACPGRPSEDSSRIVAQAGSPVVGRAMPMQQGGQKKAASKVVSQEVSQALSPMAEPSLPSEKERTAISSQQDGKKKQRASKKASQDASRARSDPAEPLPDMPNETSRMLDAEGSSPAGRASSRPRRPATAWWQGADSLSADAQPDGHESHIPQEGPTFHDSPADHPSQGQTVIETGPQQTSRELAKMPKSGRTTRRNLAGSSAALRSQVSLIPEVSAELANDSNNAAEAVEDCIEISSSRQRKEGRTERRPDSEDGQDAEARNPPVDEPGLYPSQAEVQDGKLAAKTKPPGKGRRSKKNPAQQQVPGPGTTATAPDVEDPLQDINGADDVASFAADAAPDGNQSHRSKDKQQQDDEKPKGRGSQRIRKRAVATSNRGGDEVTEECNQDAADKVPAKKSRRQAAAAEAEATVQDESSQQGRCTRHQRADTAQASDDEQFLHSHEPLQPGDDALEQEIAAGNEPMEDDFAQAGAHQGSDSSRQPAATADLMAATQKPPSQAGSRQPSANPLGSAAKRPLTIPLDAAWAGVGDICGTSPDAAGASVEEEVERKPLIALNPRVLAAAAQLRAPAGTHLPRDGVLAAEPFKARRMSIKPNGRRGLLGRVGKSGHHDKITPNTLLQGFNIPPALETPRGPCHAAGFLSDDCGETGVAGDQVTANQDTAHQWNQSFLIGVAGGTASGKTTVCDSIMQRLHDQCVVMLAQDSFYRGLTQDELKDVGSYNFDHPDAFDRKLLRNCLLDLRRQQPVDIPLYDFARHQRSNAKRRVEPADVIIVEGIMVLHMPEVRELLNMKVYVDTDDDVRLARRIQRDVAMRGRDVAGVIEQYTKFVKPSFDQYVGPSRKHADVIIPWAREENTVAIDLITEHIRMKLQQPDLKRIYHNLEVLPSNYQIRGMHTLVRDAETCKADFVFYSDRLLRLVVEAGLGHLPFTEKTVTTPTGQQYVGVDFAKRLCGVSIIRSGESMENALRACCKGIKIGKILVHRVGDNLVEQELIYEKLPADISERHVLLMDPILATGNSAARAIQVLRGKGVEEGKILFLSLIAAPEGIHKICSTYPRVKVITSEIDDGINREYQVVPGVGEFGDRYFCD</sequence>
<dbReference type="InterPro" id="IPR029057">
    <property type="entry name" value="PRTase-like"/>
</dbReference>
<accession>A0AAW1Q7K1</accession>
<dbReference type="InterPro" id="IPR027417">
    <property type="entry name" value="P-loop_NTPase"/>
</dbReference>
<keyword evidence="13" id="KW-0342">GTP-binding</keyword>
<evidence type="ECO:0000256" key="3">
    <source>
        <dbReference type="ARBA" id="ARBA00004784"/>
    </source>
</evidence>
<comment type="similarity">
    <text evidence="6">Belongs to the UPRTase family.</text>
</comment>
<dbReference type="NCBIfam" id="NF004018">
    <property type="entry name" value="PRK05480.1"/>
    <property type="match status" value="1"/>
</dbReference>
<evidence type="ECO:0000256" key="13">
    <source>
        <dbReference type="ARBA" id="ARBA00023134"/>
    </source>
</evidence>
<feature type="compositionally biased region" description="Polar residues" evidence="16">
    <location>
        <begin position="973"/>
        <end position="987"/>
    </location>
</feature>
<evidence type="ECO:0000256" key="2">
    <source>
        <dbReference type="ARBA" id="ARBA00004690"/>
    </source>
</evidence>
<gene>
    <name evidence="19" type="ORF">WJX74_010116</name>
</gene>
<dbReference type="InterPro" id="IPR000836">
    <property type="entry name" value="PRTase_dom"/>
</dbReference>
<keyword evidence="20" id="KW-1185">Reference proteome</keyword>
<feature type="compositionally biased region" description="Polar residues" evidence="16">
    <location>
        <begin position="646"/>
        <end position="661"/>
    </location>
</feature>
<keyword evidence="10 14" id="KW-0808">Transferase</keyword>
<keyword evidence="8" id="KW-0021">Allosteric enzyme</keyword>
<dbReference type="Gene3D" id="3.40.50.2020">
    <property type="match status" value="1"/>
</dbReference>
<evidence type="ECO:0000259" key="18">
    <source>
        <dbReference type="Pfam" id="PF14681"/>
    </source>
</evidence>
<feature type="domain" description="Phosphoribulokinase/uridine kinase" evidence="17">
    <location>
        <begin position="1149"/>
        <end position="1333"/>
    </location>
</feature>
<dbReference type="FunFam" id="3.40.50.2020:FF:000023">
    <property type="entry name" value="Probable uracil phosphoribosyltransferase"/>
    <property type="match status" value="1"/>
</dbReference>
<dbReference type="Pfam" id="PF14681">
    <property type="entry name" value="UPRTase"/>
    <property type="match status" value="1"/>
</dbReference>
<dbReference type="PRINTS" id="PR00988">
    <property type="entry name" value="URIDINKINASE"/>
</dbReference>
<name>A0AAW1Q7K1_9CHLO</name>
<dbReference type="CDD" id="cd02023">
    <property type="entry name" value="UMPK"/>
    <property type="match status" value="1"/>
</dbReference>
<dbReference type="SUPFAM" id="SSF52540">
    <property type="entry name" value="P-loop containing nucleoside triphosphate hydrolases"/>
    <property type="match status" value="1"/>
</dbReference>
<evidence type="ECO:0000256" key="6">
    <source>
        <dbReference type="ARBA" id="ARBA00009516"/>
    </source>
</evidence>
<dbReference type="EMBL" id="JALJOS010000074">
    <property type="protein sequence ID" value="KAK9817352.1"/>
    <property type="molecule type" value="Genomic_DNA"/>
</dbReference>
<feature type="region of interest" description="Disordered" evidence="16">
    <location>
        <begin position="504"/>
        <end position="683"/>
    </location>
</feature>
<comment type="pathway">
    <text evidence="3 14">Pyrimidine metabolism; CTP biosynthesis via salvage pathway; CTP from cytidine: step 1/3.</text>
</comment>
<comment type="similarity">
    <text evidence="5">In the N-terminal section; belongs to the uridine kinase family.</text>
</comment>
<dbReference type="GO" id="GO:0004849">
    <property type="term" value="F:uridine kinase activity"/>
    <property type="evidence" value="ECO:0007669"/>
    <property type="project" value="UniProtKB-EC"/>
</dbReference>